<dbReference type="InterPro" id="IPR011604">
    <property type="entry name" value="PDDEXK-like_dom_sf"/>
</dbReference>
<dbReference type="InterPro" id="IPR038726">
    <property type="entry name" value="PDDEXK_AddAB-type"/>
</dbReference>
<dbReference type="OrthoDB" id="2987292at2"/>
<dbReference type="Pfam" id="PF12705">
    <property type="entry name" value="PDDEXK_1"/>
    <property type="match status" value="1"/>
</dbReference>
<protein>
    <submittedName>
        <fullName evidence="2">PD-(D/E)XK nuclease superfamily protein</fullName>
    </submittedName>
</protein>
<evidence type="ECO:0000313" key="3">
    <source>
        <dbReference type="Proteomes" id="UP000183947"/>
    </source>
</evidence>
<proteinExistence type="predicted"/>
<dbReference type="STRING" id="1121959.SAMN02746009_01434"/>
<accession>A0A1M6UPJ1</accession>
<name>A0A1M6UPJ1_9BACT</name>
<dbReference type="RefSeq" id="WP_084548886.1">
    <property type="nucleotide sequence ID" value="NZ_FRAS01000005.1"/>
</dbReference>
<dbReference type="EMBL" id="FRAS01000005">
    <property type="protein sequence ID" value="SHK71086.1"/>
    <property type="molecule type" value="Genomic_DNA"/>
</dbReference>
<keyword evidence="3" id="KW-1185">Reference proteome</keyword>
<feature type="domain" description="PD-(D/E)XK endonuclease-like" evidence="1">
    <location>
        <begin position="29"/>
        <end position="257"/>
    </location>
</feature>
<dbReference type="AlphaFoldDB" id="A0A1M6UPJ1"/>
<evidence type="ECO:0000313" key="2">
    <source>
        <dbReference type="EMBL" id="SHK71086.1"/>
    </source>
</evidence>
<organism evidence="2 3">
    <name type="scientific">Hymenobacter psychrotolerans DSM 18569</name>
    <dbReference type="NCBI Taxonomy" id="1121959"/>
    <lineage>
        <taxon>Bacteria</taxon>
        <taxon>Pseudomonadati</taxon>
        <taxon>Bacteroidota</taxon>
        <taxon>Cytophagia</taxon>
        <taxon>Cytophagales</taxon>
        <taxon>Hymenobacteraceae</taxon>
        <taxon>Hymenobacter</taxon>
    </lineage>
</organism>
<dbReference type="Proteomes" id="UP000183947">
    <property type="component" value="Unassembled WGS sequence"/>
</dbReference>
<gene>
    <name evidence="2" type="ORF">SAMN02746009_01434</name>
</gene>
<sequence>MIKRTAAQIKADLLKRDQEIREQMRLLALEQEASELELLILERFERNYETLALESGRRISPDVKEAALKQVLMYWRKLPEVATTVTQTEVRLSLPNQRTSTGTVFTIEGVVDIIRDNDRTVMYDIKTHDIDSVVSNIELYQQQLNVYAHIWQTLRQQELHETCIIATAFPKAVRDAVTTGDDAKIDAALASWNPALTIPFDQQTLEQTIIQFTQTVEAIEGGQFAPPPVSRLQERVPGSRTLYATRICINCDSRFSCNAYRAYAEGDQTTAADEFGFYNDYGTAIDQSEWLSTNLSIAPPADIDDLI</sequence>
<dbReference type="Gene3D" id="3.90.320.10">
    <property type="match status" value="1"/>
</dbReference>
<reference evidence="3" key="1">
    <citation type="submission" date="2016-11" db="EMBL/GenBank/DDBJ databases">
        <authorList>
            <person name="Varghese N."/>
            <person name="Submissions S."/>
        </authorList>
    </citation>
    <scope>NUCLEOTIDE SEQUENCE [LARGE SCALE GENOMIC DNA]</scope>
    <source>
        <strain evidence="3">DSM 18569</strain>
    </source>
</reference>
<evidence type="ECO:0000259" key="1">
    <source>
        <dbReference type="Pfam" id="PF12705"/>
    </source>
</evidence>